<dbReference type="RefSeq" id="WP_062492152.1">
    <property type="nucleotide sequence ID" value="NZ_CP019632.1"/>
</dbReference>
<name>A0ABM6IC82_9HYPH</name>
<dbReference type="NCBIfam" id="NF010417">
    <property type="entry name" value="PRK13843.1"/>
    <property type="match status" value="1"/>
</dbReference>
<proteinExistence type="predicted"/>
<feature type="region of interest" description="Disordered" evidence="1">
    <location>
        <begin position="152"/>
        <end position="208"/>
    </location>
</feature>
<dbReference type="InterPro" id="IPR010680">
    <property type="entry name" value="TraH_2"/>
</dbReference>
<dbReference type="CDD" id="cd16895">
    <property type="entry name" value="TraH-like"/>
    <property type="match status" value="1"/>
</dbReference>
<dbReference type="EMBL" id="CP019632">
    <property type="protein sequence ID" value="AQQ08154.1"/>
    <property type="molecule type" value="Genomic_DNA"/>
</dbReference>
<evidence type="ECO:0000256" key="1">
    <source>
        <dbReference type="SAM" id="MobiDB-lite"/>
    </source>
</evidence>
<dbReference type="Pfam" id="PF06871">
    <property type="entry name" value="TraH_2"/>
    <property type="match status" value="1"/>
</dbReference>
<sequence>MIDAALIEQCADPSLTPAIVEEFIAAAGSEDPLNVTVRAGSKTFLVPKVKSPEEAMKLVQDHLGKAVVRVGLTQYPVGIGVTDKSQVTADVFDTCNNIKIGTALFARVYRVVTKWYGTPVQEAFEDAIEAYQTGYFDGEYVFTAKDPGESVDLAAPDPAASVEGAPAPEADNASPDPRNELRQQLWAQDPNKADIGVDLSGIGDFNRE</sequence>
<gene>
    <name evidence="2" type="ORF">B0E33_30480</name>
</gene>
<dbReference type="Proteomes" id="UP000188174">
    <property type="component" value="Plasmid unnamed2"/>
</dbReference>
<organism evidence="2 3">
    <name type="scientific">Roseibium algicola</name>
    <dbReference type="NCBI Taxonomy" id="2857014"/>
    <lineage>
        <taxon>Bacteria</taxon>
        <taxon>Pseudomonadati</taxon>
        <taxon>Pseudomonadota</taxon>
        <taxon>Alphaproteobacteria</taxon>
        <taxon>Hyphomicrobiales</taxon>
        <taxon>Stappiaceae</taxon>
        <taxon>Roseibium</taxon>
    </lineage>
</organism>
<reference evidence="2 3" key="1">
    <citation type="submission" date="2017-02" db="EMBL/GenBank/DDBJ databases">
        <authorList>
            <person name="Jeong S."/>
        </authorList>
    </citation>
    <scope>NUCLEOTIDE SEQUENCE [LARGE SCALE GENOMIC DNA]</scope>
    <source>
        <strain evidence="2 3">RMAR6-6</strain>
        <plasmid evidence="2 3">unnamed2</plasmid>
    </source>
</reference>
<keyword evidence="2" id="KW-0614">Plasmid</keyword>
<geneLocation type="plasmid" evidence="2 3">
    <name>unnamed2</name>
</geneLocation>
<protein>
    <submittedName>
        <fullName evidence="2">Conjugal transfer protein TraH</fullName>
    </submittedName>
</protein>
<keyword evidence="3" id="KW-1185">Reference proteome</keyword>
<evidence type="ECO:0000313" key="2">
    <source>
        <dbReference type="EMBL" id="AQQ08154.1"/>
    </source>
</evidence>
<accession>A0ABM6IC82</accession>
<evidence type="ECO:0000313" key="3">
    <source>
        <dbReference type="Proteomes" id="UP000188174"/>
    </source>
</evidence>